<feature type="transmembrane region" description="Helical" evidence="1">
    <location>
        <begin position="175"/>
        <end position="196"/>
    </location>
</feature>
<evidence type="ECO:0000313" key="4">
    <source>
        <dbReference type="Proteomes" id="UP000555552"/>
    </source>
</evidence>
<name>A0A849BHL5_9ACTN</name>
<sequence length="208" mass="20594">MSGGPEGGAGADRAPVQVTATGVAGGGPTRADLVGTALLAVLGLAAAVYGWRYGFLVDGQVGAGFLPVATGGFIAVASTAEIVRMGLQRRATRADDHVRAPVGDERAAAVPTGQAAPDEELDVFGRTAAQRGRAIAVVFGLLGAALLLVPLIGLLLSLSLAVLVLVLVVERKGPVAAVASAAACLAFGWLVFVQVLGAPLPSGALGLV</sequence>
<dbReference type="Pfam" id="PF07331">
    <property type="entry name" value="TctB"/>
    <property type="match status" value="1"/>
</dbReference>
<dbReference type="Proteomes" id="UP000555552">
    <property type="component" value="Unassembled WGS sequence"/>
</dbReference>
<accession>A0A849BHL5</accession>
<proteinExistence type="predicted"/>
<evidence type="ECO:0000259" key="2">
    <source>
        <dbReference type="Pfam" id="PF07331"/>
    </source>
</evidence>
<feature type="domain" description="DUF1468" evidence="2">
    <location>
        <begin position="34"/>
        <end position="201"/>
    </location>
</feature>
<protein>
    <recommendedName>
        <fullName evidence="2">DUF1468 domain-containing protein</fullName>
    </recommendedName>
</protein>
<dbReference type="EMBL" id="JABEMA010000056">
    <property type="protein sequence ID" value="NNH22639.1"/>
    <property type="molecule type" value="Genomic_DNA"/>
</dbReference>
<dbReference type="AlphaFoldDB" id="A0A849BHL5"/>
<keyword evidence="1" id="KW-1133">Transmembrane helix</keyword>
<feature type="transmembrane region" description="Helical" evidence="1">
    <location>
        <begin position="33"/>
        <end position="51"/>
    </location>
</feature>
<comment type="caution">
    <text evidence="3">The sequence shown here is derived from an EMBL/GenBank/DDBJ whole genome shotgun (WGS) entry which is preliminary data.</text>
</comment>
<feature type="transmembrane region" description="Helical" evidence="1">
    <location>
        <begin position="63"/>
        <end position="83"/>
    </location>
</feature>
<keyword evidence="4" id="KW-1185">Reference proteome</keyword>
<reference evidence="3 4" key="1">
    <citation type="submission" date="2020-05" db="EMBL/GenBank/DDBJ databases">
        <title>MicrobeNet Type strains.</title>
        <authorList>
            <person name="Nicholson A.C."/>
        </authorList>
    </citation>
    <scope>NUCLEOTIDE SEQUENCE [LARGE SCALE GENOMIC DNA]</scope>
    <source>
        <strain evidence="3 4">JCM 14547</strain>
    </source>
</reference>
<evidence type="ECO:0000256" key="1">
    <source>
        <dbReference type="SAM" id="Phobius"/>
    </source>
</evidence>
<organism evidence="3 4">
    <name type="scientific">Pseudokineococcus marinus</name>
    <dbReference type="NCBI Taxonomy" id="351215"/>
    <lineage>
        <taxon>Bacteria</taxon>
        <taxon>Bacillati</taxon>
        <taxon>Actinomycetota</taxon>
        <taxon>Actinomycetes</taxon>
        <taxon>Kineosporiales</taxon>
        <taxon>Kineosporiaceae</taxon>
        <taxon>Pseudokineococcus</taxon>
    </lineage>
</organism>
<dbReference type="InterPro" id="IPR009936">
    <property type="entry name" value="DUF1468"/>
</dbReference>
<feature type="transmembrane region" description="Helical" evidence="1">
    <location>
        <begin position="136"/>
        <end position="169"/>
    </location>
</feature>
<keyword evidence="1" id="KW-0812">Transmembrane</keyword>
<evidence type="ECO:0000313" key="3">
    <source>
        <dbReference type="EMBL" id="NNH22639.1"/>
    </source>
</evidence>
<dbReference type="RefSeq" id="WP_171202477.1">
    <property type="nucleotide sequence ID" value="NZ_BAAANP010000011.1"/>
</dbReference>
<gene>
    <name evidence="3" type="ORF">HLB09_05925</name>
</gene>
<keyword evidence="1" id="KW-0472">Membrane</keyword>